<reference evidence="3 4" key="1">
    <citation type="submission" date="2020-04" db="EMBL/GenBank/DDBJ databases">
        <authorList>
            <person name="Alioto T."/>
            <person name="Alioto T."/>
            <person name="Gomez Garrido J."/>
        </authorList>
    </citation>
    <scope>NUCLEOTIDE SEQUENCE [LARGE SCALE GENOMIC DNA]</scope>
</reference>
<accession>A0A8S1BY89</accession>
<dbReference type="OrthoDB" id="166803at2759"/>
<evidence type="ECO:0000259" key="2">
    <source>
        <dbReference type="Pfam" id="PF09335"/>
    </source>
</evidence>
<dbReference type="InterPro" id="IPR053069">
    <property type="entry name" value="TVP38/TMEM64"/>
</dbReference>
<feature type="transmembrane region" description="Helical" evidence="1">
    <location>
        <begin position="15"/>
        <end position="39"/>
    </location>
</feature>
<proteinExistence type="predicted"/>
<feature type="domain" description="VTT" evidence="2">
    <location>
        <begin position="80"/>
        <end position="195"/>
    </location>
</feature>
<dbReference type="GO" id="GO:0051480">
    <property type="term" value="P:regulation of cytosolic calcium ion concentration"/>
    <property type="evidence" value="ECO:0007669"/>
    <property type="project" value="TreeGrafter"/>
</dbReference>
<name>A0A8S1BY89_9INSE</name>
<keyword evidence="4" id="KW-1185">Reference proteome</keyword>
<keyword evidence="1" id="KW-1133">Transmembrane helix</keyword>
<dbReference type="PANTHER" id="PTHR46593">
    <property type="entry name" value="TRANSMEMBRANE PROTEIN 64"/>
    <property type="match status" value="1"/>
</dbReference>
<evidence type="ECO:0000256" key="1">
    <source>
        <dbReference type="SAM" id="Phobius"/>
    </source>
</evidence>
<protein>
    <recommendedName>
        <fullName evidence="2">VTT domain-containing protein</fullName>
    </recommendedName>
</protein>
<dbReference type="PANTHER" id="PTHR46593:SF1">
    <property type="entry name" value="TRANSMEMBRANE PROTEIN 64"/>
    <property type="match status" value="1"/>
</dbReference>
<feature type="transmembrane region" description="Helical" evidence="1">
    <location>
        <begin position="134"/>
        <end position="153"/>
    </location>
</feature>
<dbReference type="GO" id="GO:0005783">
    <property type="term" value="C:endoplasmic reticulum"/>
    <property type="evidence" value="ECO:0007669"/>
    <property type="project" value="TreeGrafter"/>
</dbReference>
<keyword evidence="1" id="KW-0472">Membrane</keyword>
<dbReference type="InterPro" id="IPR032816">
    <property type="entry name" value="VTT_dom"/>
</dbReference>
<feature type="transmembrane region" description="Helical" evidence="1">
    <location>
        <begin position="96"/>
        <end position="114"/>
    </location>
</feature>
<evidence type="ECO:0000313" key="3">
    <source>
        <dbReference type="EMBL" id="CAB3361730.1"/>
    </source>
</evidence>
<keyword evidence="1" id="KW-0812">Transmembrane</keyword>
<dbReference type="Proteomes" id="UP000494165">
    <property type="component" value="Unassembled WGS sequence"/>
</dbReference>
<dbReference type="Pfam" id="PF09335">
    <property type="entry name" value="VTT_dom"/>
    <property type="match status" value="1"/>
</dbReference>
<feature type="transmembrane region" description="Helical" evidence="1">
    <location>
        <begin position="59"/>
        <end position="84"/>
    </location>
</feature>
<dbReference type="EMBL" id="CADEPI010000006">
    <property type="protein sequence ID" value="CAB3361730.1"/>
    <property type="molecule type" value="Genomic_DNA"/>
</dbReference>
<sequence>MDAEKGLEEDIKVQILSVGSICNCLISALALVSLVFVVFQCKEYLRLVLLWIEQQDSVVVYLIFVVLFTVVSFPFTWGYIFLNLACGYLFGTLKGLLVVAVAAVIGITIAHYVIQTYFADLAMQRMFNGDTAKALLAVIAGPNAFKVILFARLTPIPFGLQNTIFAGSYVSYKMYLLASATGLFPTQVINVYLGSTLRSMEDVLSDEATASTGYLVFAVQILVGCLLMAFVVHKAKAELKTALDGTEKCLSQPYR</sequence>
<gene>
    <name evidence="3" type="ORF">CLODIP_2_CD15878</name>
</gene>
<feature type="transmembrane region" description="Helical" evidence="1">
    <location>
        <begin position="213"/>
        <end position="232"/>
    </location>
</feature>
<comment type="caution">
    <text evidence="3">The sequence shown here is derived from an EMBL/GenBank/DDBJ whole genome shotgun (WGS) entry which is preliminary data.</text>
</comment>
<evidence type="ECO:0000313" key="4">
    <source>
        <dbReference type="Proteomes" id="UP000494165"/>
    </source>
</evidence>
<organism evidence="3 4">
    <name type="scientific">Cloeon dipterum</name>
    <dbReference type="NCBI Taxonomy" id="197152"/>
    <lineage>
        <taxon>Eukaryota</taxon>
        <taxon>Metazoa</taxon>
        <taxon>Ecdysozoa</taxon>
        <taxon>Arthropoda</taxon>
        <taxon>Hexapoda</taxon>
        <taxon>Insecta</taxon>
        <taxon>Pterygota</taxon>
        <taxon>Palaeoptera</taxon>
        <taxon>Ephemeroptera</taxon>
        <taxon>Pisciforma</taxon>
        <taxon>Baetidae</taxon>
        <taxon>Cloeon</taxon>
    </lineage>
</organism>
<dbReference type="AlphaFoldDB" id="A0A8S1BY89"/>